<sequence>MKQQLLDRGFDHERYHCWLSETQMTVPLFGFDRQLHGVQVYTPDAPKQTSNPKDARYFTRTFGGKQLVWGTEIEPIRVDRILN</sequence>
<dbReference type="EMBL" id="KY984068">
    <property type="protein sequence ID" value="ARW58664.1"/>
    <property type="molecule type" value="Genomic_DNA"/>
</dbReference>
<accession>A0A2H4IAU6</accession>
<evidence type="ECO:0000313" key="1">
    <source>
        <dbReference type="EMBL" id="ARW58664.1"/>
    </source>
</evidence>
<organism evidence="1 2">
    <name type="scientific">Erwinia phage vB_EamM_Y3</name>
    <dbReference type="NCBI Taxonomy" id="1983553"/>
    <lineage>
        <taxon>Viruses</taxon>
        <taxon>Duplodnaviria</taxon>
        <taxon>Heunggongvirae</taxon>
        <taxon>Uroviricota</taxon>
        <taxon>Caudoviricetes</taxon>
        <taxon>Sasquatchvirus</taxon>
        <taxon>Sasquatchvirus Y3</taxon>
    </lineage>
</organism>
<gene>
    <name evidence="1" type="ORF">Y3_024</name>
</gene>
<protein>
    <submittedName>
        <fullName evidence="1">Putative DNA primase</fullName>
    </submittedName>
</protein>
<dbReference type="Proteomes" id="UP000240568">
    <property type="component" value="Segment"/>
</dbReference>
<proteinExistence type="predicted"/>
<evidence type="ECO:0000313" key="2">
    <source>
        <dbReference type="Proteomes" id="UP000240568"/>
    </source>
</evidence>
<name>A0A2H4IAU6_9CAUD</name>
<reference evidence="1 2" key="1">
    <citation type="submission" date="2017-04" db="EMBL/GenBank/DDBJ databases">
        <authorList>
            <person name="Afonso C.L."/>
            <person name="Miller P.J."/>
            <person name="Scott M.A."/>
            <person name="Spackman E."/>
            <person name="Goraichik I."/>
            <person name="Dimitrov K.M."/>
            <person name="Suarez D.L."/>
            <person name="Swayne D.E."/>
        </authorList>
    </citation>
    <scope>NUCLEOTIDE SEQUENCE [LARGE SCALE GENOMIC DNA]</scope>
</reference>
<keyword evidence="2" id="KW-1185">Reference proteome</keyword>